<comment type="caution">
    <text evidence="1">The sequence shown here is derived from an EMBL/GenBank/DDBJ whole genome shotgun (WGS) entry which is preliminary data.</text>
</comment>
<dbReference type="AlphaFoldDB" id="A0AA40KHI6"/>
<accession>A0AA40KHI6</accession>
<keyword evidence="2" id="KW-1185">Reference proteome</keyword>
<reference evidence="1" key="1">
    <citation type="submission" date="2021-10" db="EMBL/GenBank/DDBJ databases">
        <title>Melipona bicolor Genome sequencing and assembly.</title>
        <authorList>
            <person name="Araujo N.S."/>
            <person name="Arias M.C."/>
        </authorList>
    </citation>
    <scope>NUCLEOTIDE SEQUENCE</scope>
    <source>
        <strain evidence="1">USP_2M_L1-L4_2017</strain>
        <tissue evidence="1">Whole body</tissue>
    </source>
</reference>
<evidence type="ECO:0000313" key="2">
    <source>
        <dbReference type="Proteomes" id="UP001177670"/>
    </source>
</evidence>
<sequence length="65" mass="7095">MFDCPDVVDRRPAEIIITHPGNLATEWKKATPSRGCYLPGVMGPELLSHGHRGGLPYIGLYVPGH</sequence>
<name>A0AA40KHI6_9HYME</name>
<dbReference type="EMBL" id="JAHYIQ010000031">
    <property type="protein sequence ID" value="KAK1120517.1"/>
    <property type="molecule type" value="Genomic_DNA"/>
</dbReference>
<gene>
    <name evidence="1" type="ORF">K0M31_012496</name>
</gene>
<proteinExistence type="predicted"/>
<organism evidence="1 2">
    <name type="scientific">Melipona bicolor</name>
    <dbReference type="NCBI Taxonomy" id="60889"/>
    <lineage>
        <taxon>Eukaryota</taxon>
        <taxon>Metazoa</taxon>
        <taxon>Ecdysozoa</taxon>
        <taxon>Arthropoda</taxon>
        <taxon>Hexapoda</taxon>
        <taxon>Insecta</taxon>
        <taxon>Pterygota</taxon>
        <taxon>Neoptera</taxon>
        <taxon>Endopterygota</taxon>
        <taxon>Hymenoptera</taxon>
        <taxon>Apocrita</taxon>
        <taxon>Aculeata</taxon>
        <taxon>Apoidea</taxon>
        <taxon>Anthophila</taxon>
        <taxon>Apidae</taxon>
        <taxon>Melipona</taxon>
    </lineage>
</organism>
<dbReference type="Proteomes" id="UP001177670">
    <property type="component" value="Unassembled WGS sequence"/>
</dbReference>
<evidence type="ECO:0000313" key="1">
    <source>
        <dbReference type="EMBL" id="KAK1120517.1"/>
    </source>
</evidence>
<protein>
    <submittedName>
        <fullName evidence="1">Uncharacterized protein</fullName>
    </submittedName>
</protein>